<sequence>MGKSIRVKCHEHLNTYITYNKPVYILFFSRKGWDYEAKHI</sequence>
<name>A0A1M5NRX9_9BACI</name>
<reference evidence="2" key="1">
    <citation type="submission" date="2016-11" db="EMBL/GenBank/DDBJ databases">
        <authorList>
            <person name="Varghese N."/>
            <person name="Submissions S."/>
        </authorList>
    </citation>
    <scope>NUCLEOTIDE SEQUENCE [LARGE SCALE GENOMIC DNA]</scope>
    <source>
        <strain evidence="2">CGMCC 1.6496</strain>
    </source>
</reference>
<dbReference type="AlphaFoldDB" id="A0A1M5NRX9"/>
<organism evidence="1 2">
    <name type="scientific">Virgibacillus chiguensis</name>
    <dbReference type="NCBI Taxonomy" id="411959"/>
    <lineage>
        <taxon>Bacteria</taxon>
        <taxon>Bacillati</taxon>
        <taxon>Bacillota</taxon>
        <taxon>Bacilli</taxon>
        <taxon>Bacillales</taxon>
        <taxon>Bacillaceae</taxon>
        <taxon>Virgibacillus</taxon>
    </lineage>
</organism>
<keyword evidence="2" id="KW-1185">Reference proteome</keyword>
<dbReference type="Proteomes" id="UP000184079">
    <property type="component" value="Unassembled WGS sequence"/>
</dbReference>
<evidence type="ECO:0000313" key="2">
    <source>
        <dbReference type="Proteomes" id="UP000184079"/>
    </source>
</evidence>
<accession>A0A1M5NRX9</accession>
<dbReference type="EMBL" id="FQXD01000002">
    <property type="protein sequence ID" value="SHG92292.1"/>
    <property type="molecule type" value="Genomic_DNA"/>
</dbReference>
<evidence type="ECO:0000313" key="1">
    <source>
        <dbReference type="EMBL" id="SHG92292.1"/>
    </source>
</evidence>
<proteinExistence type="predicted"/>
<protein>
    <submittedName>
        <fullName evidence="1">Uncharacterized protein</fullName>
    </submittedName>
</protein>
<gene>
    <name evidence="1" type="ORF">SAMN05421807_102324</name>
</gene>